<evidence type="ECO:0000313" key="2">
    <source>
        <dbReference type="Proteomes" id="UP001175226"/>
    </source>
</evidence>
<evidence type="ECO:0000313" key="1">
    <source>
        <dbReference type="EMBL" id="KAK0421420.1"/>
    </source>
</evidence>
<organism evidence="1 2">
    <name type="scientific">Armillaria borealis</name>
    <dbReference type="NCBI Taxonomy" id="47425"/>
    <lineage>
        <taxon>Eukaryota</taxon>
        <taxon>Fungi</taxon>
        <taxon>Dikarya</taxon>
        <taxon>Basidiomycota</taxon>
        <taxon>Agaricomycotina</taxon>
        <taxon>Agaricomycetes</taxon>
        <taxon>Agaricomycetidae</taxon>
        <taxon>Agaricales</taxon>
        <taxon>Marasmiineae</taxon>
        <taxon>Physalacriaceae</taxon>
        <taxon>Armillaria</taxon>
    </lineage>
</organism>
<dbReference type="Proteomes" id="UP001175226">
    <property type="component" value="Unassembled WGS sequence"/>
</dbReference>
<dbReference type="EMBL" id="JAUEPT010000813">
    <property type="protein sequence ID" value="KAK0421420.1"/>
    <property type="molecule type" value="Genomic_DNA"/>
</dbReference>
<accession>A0AA39IBL0</accession>
<protein>
    <submittedName>
        <fullName evidence="1">Uncharacterized protein</fullName>
    </submittedName>
</protein>
<keyword evidence="2" id="KW-1185">Reference proteome</keyword>
<name>A0AA39IBL0_9AGAR</name>
<dbReference type="AlphaFoldDB" id="A0AA39IBL0"/>
<proteinExistence type="predicted"/>
<sequence length="205" mass="22791">MCTIQLKIPPSYPGHSTATTRIADILIPSQSFNFCLLRQSNLRRTISHGIVRAKTGATHQWFAPFRVTKARTLLLGIGGRRAEKDMHGFHITGGGESNPVHGDNILFTRPALGTTISELEDGFLASSQKCLPDLYPNKHENWCSKKMKQMSRCNFKTLARKKIERCNLTASTKNVVLIQLHLTIQNWGIEPHKSAMSSVTPSPDG</sequence>
<reference evidence="1" key="1">
    <citation type="submission" date="2023-06" db="EMBL/GenBank/DDBJ databases">
        <authorList>
            <consortium name="Lawrence Berkeley National Laboratory"/>
            <person name="Ahrendt S."/>
            <person name="Sahu N."/>
            <person name="Indic B."/>
            <person name="Wong-Bajracharya J."/>
            <person name="Merenyi Z."/>
            <person name="Ke H.-M."/>
            <person name="Monk M."/>
            <person name="Kocsube S."/>
            <person name="Drula E."/>
            <person name="Lipzen A."/>
            <person name="Balint B."/>
            <person name="Henrissat B."/>
            <person name="Andreopoulos B."/>
            <person name="Martin F.M."/>
            <person name="Harder C.B."/>
            <person name="Rigling D."/>
            <person name="Ford K.L."/>
            <person name="Foster G.D."/>
            <person name="Pangilinan J."/>
            <person name="Papanicolaou A."/>
            <person name="Barry K."/>
            <person name="LaButti K."/>
            <person name="Viragh M."/>
            <person name="Koriabine M."/>
            <person name="Yan M."/>
            <person name="Riley R."/>
            <person name="Champramary S."/>
            <person name="Plett K.L."/>
            <person name="Tsai I.J."/>
            <person name="Slot J."/>
            <person name="Sipos G."/>
            <person name="Plett J."/>
            <person name="Nagy L.G."/>
            <person name="Grigoriev I.V."/>
        </authorList>
    </citation>
    <scope>NUCLEOTIDE SEQUENCE</scope>
    <source>
        <strain evidence="1">FPL87.14</strain>
    </source>
</reference>
<gene>
    <name evidence="1" type="ORF">EV421DRAFT_1748716</name>
</gene>
<comment type="caution">
    <text evidence="1">The sequence shown here is derived from an EMBL/GenBank/DDBJ whole genome shotgun (WGS) entry which is preliminary data.</text>
</comment>